<comment type="caution">
    <text evidence="2">The sequence shown here is derived from an EMBL/GenBank/DDBJ whole genome shotgun (WGS) entry which is preliminary data.</text>
</comment>
<evidence type="ECO:0000313" key="3">
    <source>
        <dbReference type="Proteomes" id="UP001153269"/>
    </source>
</evidence>
<sequence length="163" mass="18936">MKRGERRRRGRKKDERREGARREVRANEHRNRKLRSQSASEPLTNHTQAGSGWCSRQHEDHMTIDHMTIDHMTSDHMTIDHMTTDHMTTDHSPGGVQIFTARRNLRLIPPINMSDSQISNFSMKQLQRLMGNRVLSPERGPSGTWLRLQVCSEQMSSTENHSI</sequence>
<dbReference type="EMBL" id="CADEAL010004162">
    <property type="protein sequence ID" value="CAB1453256.1"/>
    <property type="molecule type" value="Genomic_DNA"/>
</dbReference>
<evidence type="ECO:0000313" key="2">
    <source>
        <dbReference type="EMBL" id="CAB1453256.1"/>
    </source>
</evidence>
<gene>
    <name evidence="2" type="ORF">PLEPLA_LOCUS41008</name>
</gene>
<feature type="compositionally biased region" description="Basic residues" evidence="1">
    <location>
        <begin position="1"/>
        <end position="11"/>
    </location>
</feature>
<dbReference type="AlphaFoldDB" id="A0A9N7Z7G5"/>
<name>A0A9N7Z7G5_PLEPL</name>
<evidence type="ECO:0000256" key="1">
    <source>
        <dbReference type="SAM" id="MobiDB-lite"/>
    </source>
</evidence>
<proteinExistence type="predicted"/>
<reference evidence="2" key="1">
    <citation type="submission" date="2020-03" db="EMBL/GenBank/DDBJ databases">
        <authorList>
            <person name="Weist P."/>
        </authorList>
    </citation>
    <scope>NUCLEOTIDE SEQUENCE</scope>
</reference>
<organism evidence="2 3">
    <name type="scientific">Pleuronectes platessa</name>
    <name type="common">European plaice</name>
    <dbReference type="NCBI Taxonomy" id="8262"/>
    <lineage>
        <taxon>Eukaryota</taxon>
        <taxon>Metazoa</taxon>
        <taxon>Chordata</taxon>
        <taxon>Craniata</taxon>
        <taxon>Vertebrata</taxon>
        <taxon>Euteleostomi</taxon>
        <taxon>Actinopterygii</taxon>
        <taxon>Neopterygii</taxon>
        <taxon>Teleostei</taxon>
        <taxon>Neoteleostei</taxon>
        <taxon>Acanthomorphata</taxon>
        <taxon>Carangaria</taxon>
        <taxon>Pleuronectiformes</taxon>
        <taxon>Pleuronectoidei</taxon>
        <taxon>Pleuronectidae</taxon>
        <taxon>Pleuronectes</taxon>
    </lineage>
</organism>
<dbReference type="Proteomes" id="UP001153269">
    <property type="component" value="Unassembled WGS sequence"/>
</dbReference>
<feature type="region of interest" description="Disordered" evidence="1">
    <location>
        <begin position="1"/>
        <end position="56"/>
    </location>
</feature>
<feature type="compositionally biased region" description="Polar residues" evidence="1">
    <location>
        <begin position="36"/>
        <end position="50"/>
    </location>
</feature>
<protein>
    <submittedName>
        <fullName evidence="2">Uncharacterized protein</fullName>
    </submittedName>
</protein>
<feature type="compositionally biased region" description="Basic and acidic residues" evidence="1">
    <location>
        <begin position="12"/>
        <end position="29"/>
    </location>
</feature>
<keyword evidence="3" id="KW-1185">Reference proteome</keyword>
<accession>A0A9N7Z7G5</accession>